<accession>A0A916NJ20</accession>
<dbReference type="EMBL" id="OU015584">
    <property type="protein sequence ID" value="CAG5086150.1"/>
    <property type="molecule type" value="Genomic_DNA"/>
</dbReference>
<evidence type="ECO:0000313" key="3">
    <source>
        <dbReference type="Proteomes" id="UP000683507"/>
    </source>
</evidence>
<proteinExistence type="predicted"/>
<gene>
    <name evidence="2" type="ORF">CRYO30217_03025</name>
</gene>
<dbReference type="RefSeq" id="WP_258543217.1">
    <property type="nucleotide sequence ID" value="NZ_OU015584.1"/>
</dbReference>
<feature type="signal peptide" evidence="1">
    <location>
        <begin position="1"/>
        <end position="18"/>
    </location>
</feature>
<sequence>MKKLILTCIVMSGFGAMAQTNRINHYSHSGKLSTLNIFKSNDNMGLGCGSVYKGEVNPSLDTNTVIWDSTKVDSNKVCTPITPANRMKAIRPKVDTSKVYNRGPK</sequence>
<evidence type="ECO:0000313" key="2">
    <source>
        <dbReference type="EMBL" id="CAG5086150.1"/>
    </source>
</evidence>
<dbReference type="KEGG" id="ptan:CRYO30217_03025"/>
<dbReference type="AlphaFoldDB" id="A0A916NJ20"/>
<keyword evidence="3" id="KW-1185">Reference proteome</keyword>
<name>A0A916NJ20_9FLAO</name>
<evidence type="ECO:0000256" key="1">
    <source>
        <dbReference type="SAM" id="SignalP"/>
    </source>
</evidence>
<keyword evidence="1" id="KW-0732">Signal</keyword>
<protein>
    <submittedName>
        <fullName evidence="2">Uncharacterized protein</fullName>
    </submittedName>
</protein>
<reference evidence="2" key="1">
    <citation type="submission" date="2021-04" db="EMBL/GenBank/DDBJ databases">
        <authorList>
            <person name="Rodrigo-Torres L."/>
            <person name="Arahal R. D."/>
            <person name="Lucena T."/>
        </authorList>
    </citation>
    <scope>NUCLEOTIDE SEQUENCE</scope>
    <source>
        <strain evidence="2">AS29M-1</strain>
    </source>
</reference>
<organism evidence="2 3">
    <name type="scientific">Parvicella tangerina</name>
    <dbReference type="NCBI Taxonomy" id="2829795"/>
    <lineage>
        <taxon>Bacteria</taxon>
        <taxon>Pseudomonadati</taxon>
        <taxon>Bacteroidota</taxon>
        <taxon>Flavobacteriia</taxon>
        <taxon>Flavobacteriales</taxon>
        <taxon>Parvicellaceae</taxon>
        <taxon>Parvicella</taxon>
    </lineage>
</organism>
<dbReference type="Proteomes" id="UP000683507">
    <property type="component" value="Chromosome"/>
</dbReference>
<feature type="chain" id="PRO_5036745924" evidence="1">
    <location>
        <begin position="19"/>
        <end position="105"/>
    </location>
</feature>